<comment type="subcellular location">
    <subcellularLocation>
        <location evidence="1">Membrane</location>
        <topology evidence="1">Multi-pass membrane protein</topology>
    </subcellularLocation>
</comment>
<reference evidence="7 8" key="1">
    <citation type="submission" date="2019-01" db="EMBL/GenBank/DDBJ databases">
        <title>The draft genome of Rhizobium sp. 24NR.</title>
        <authorList>
            <person name="Liu L."/>
            <person name="Liang L."/>
            <person name="Shi S."/>
            <person name="Xu L."/>
            <person name="Wang X."/>
            <person name="Li L."/>
            <person name="Zhang X."/>
        </authorList>
    </citation>
    <scope>NUCLEOTIDE SEQUENCE [LARGE SCALE GENOMIC DNA]</scope>
    <source>
        <strain evidence="7 8">24NR</strain>
    </source>
</reference>
<accession>A0A444LC06</accession>
<evidence type="ECO:0000313" key="7">
    <source>
        <dbReference type="EMBL" id="RWX75119.1"/>
    </source>
</evidence>
<dbReference type="PANTHER" id="PTHR23291:SF50">
    <property type="entry name" value="PROTEIN LIFEGUARD 4"/>
    <property type="match status" value="1"/>
</dbReference>
<evidence type="ECO:0000256" key="5">
    <source>
        <dbReference type="ARBA" id="ARBA00023136"/>
    </source>
</evidence>
<dbReference type="EMBL" id="SBIP01000005">
    <property type="protein sequence ID" value="RWX75119.1"/>
    <property type="molecule type" value="Genomic_DNA"/>
</dbReference>
<comment type="caution">
    <text evidence="7">The sequence shown here is derived from an EMBL/GenBank/DDBJ whole genome shotgun (WGS) entry which is preliminary data.</text>
</comment>
<evidence type="ECO:0000256" key="6">
    <source>
        <dbReference type="RuleBase" id="RU004379"/>
    </source>
</evidence>
<evidence type="ECO:0000256" key="2">
    <source>
        <dbReference type="ARBA" id="ARBA00010350"/>
    </source>
</evidence>
<evidence type="ECO:0000256" key="4">
    <source>
        <dbReference type="ARBA" id="ARBA00022989"/>
    </source>
</evidence>
<dbReference type="Proteomes" id="UP000287687">
    <property type="component" value="Unassembled WGS sequence"/>
</dbReference>
<dbReference type="InterPro" id="IPR006214">
    <property type="entry name" value="Bax_inhibitor_1-related"/>
</dbReference>
<feature type="transmembrane region" description="Helical" evidence="6">
    <location>
        <begin position="104"/>
        <end position="122"/>
    </location>
</feature>
<evidence type="ECO:0000256" key="1">
    <source>
        <dbReference type="ARBA" id="ARBA00004141"/>
    </source>
</evidence>
<dbReference type="PANTHER" id="PTHR23291">
    <property type="entry name" value="BAX INHIBITOR-RELATED"/>
    <property type="match status" value="1"/>
</dbReference>
<dbReference type="GO" id="GO:0005886">
    <property type="term" value="C:plasma membrane"/>
    <property type="evidence" value="ECO:0007669"/>
    <property type="project" value="TreeGrafter"/>
</dbReference>
<keyword evidence="8" id="KW-1185">Reference proteome</keyword>
<organism evidence="7 8">
    <name type="scientific">Neorhizobium lilium</name>
    <dbReference type="NCBI Taxonomy" id="2503024"/>
    <lineage>
        <taxon>Bacteria</taxon>
        <taxon>Pseudomonadati</taxon>
        <taxon>Pseudomonadota</taxon>
        <taxon>Alphaproteobacteria</taxon>
        <taxon>Hyphomicrobiales</taxon>
        <taxon>Rhizobiaceae</taxon>
        <taxon>Rhizobium/Agrobacterium group</taxon>
        <taxon>Neorhizobium</taxon>
    </lineage>
</organism>
<comment type="similarity">
    <text evidence="2 6">Belongs to the BI1 family.</text>
</comment>
<gene>
    <name evidence="7" type="ORF">EPK99_21890</name>
</gene>
<evidence type="ECO:0000256" key="3">
    <source>
        <dbReference type="ARBA" id="ARBA00022692"/>
    </source>
</evidence>
<feature type="transmembrane region" description="Helical" evidence="6">
    <location>
        <begin position="158"/>
        <end position="176"/>
    </location>
</feature>
<feature type="transmembrane region" description="Helical" evidence="6">
    <location>
        <begin position="75"/>
        <end position="92"/>
    </location>
</feature>
<dbReference type="Pfam" id="PF01027">
    <property type="entry name" value="Bax1-I"/>
    <property type="match status" value="1"/>
</dbReference>
<feature type="transmembrane region" description="Helical" evidence="6">
    <location>
        <begin position="33"/>
        <end position="55"/>
    </location>
</feature>
<dbReference type="RefSeq" id="WP_128445218.1">
    <property type="nucleotide sequence ID" value="NZ_SBIP01000005.1"/>
</dbReference>
<dbReference type="CDD" id="cd10432">
    <property type="entry name" value="BI-1-like_bacterial"/>
    <property type="match status" value="1"/>
</dbReference>
<protein>
    <submittedName>
        <fullName evidence="7">Bax inhibitor-1/YccA family protein</fullName>
    </submittedName>
</protein>
<keyword evidence="3 6" id="KW-0812">Transmembrane</keyword>
<feature type="transmembrane region" description="Helical" evidence="6">
    <location>
        <begin position="182"/>
        <end position="200"/>
    </location>
</feature>
<feature type="transmembrane region" description="Helical" evidence="6">
    <location>
        <begin position="128"/>
        <end position="146"/>
    </location>
</feature>
<keyword evidence="5 6" id="KW-0472">Membrane</keyword>
<sequence>MADFNNNQNRAAWGRAQSGAMIDQGLRTYMLKVYNLMALGLAITGVAAFVTWQMAVQDGQLTQFGQVLFGSPLRWVVMLAPLAVVFFLSFRINTMSVAAAQATFWVYAALMGLSLSSIFLIFTGQSIVQTFFVTAASFGALSLYGYTTKRSLSAMGSFLVMGLFGLIIASVVNIFLASSALGFAISAIGVLIFAGLTAYDTQKIKEMYLEADDVAVMGRKAILGALTLYLDFINLFTFLLQFMGNRNN</sequence>
<feature type="transmembrane region" description="Helical" evidence="6">
    <location>
        <begin position="221"/>
        <end position="243"/>
    </location>
</feature>
<dbReference type="OrthoDB" id="9793828at2"/>
<keyword evidence="4 6" id="KW-1133">Transmembrane helix</keyword>
<proteinExistence type="inferred from homology"/>
<evidence type="ECO:0000313" key="8">
    <source>
        <dbReference type="Proteomes" id="UP000287687"/>
    </source>
</evidence>
<name>A0A444LC06_9HYPH</name>
<dbReference type="AlphaFoldDB" id="A0A444LC06"/>